<comment type="caution">
    <text evidence="2">The sequence shown here is derived from an EMBL/GenBank/DDBJ whole genome shotgun (WGS) entry which is preliminary data.</text>
</comment>
<organism evidence="2 3">
    <name type="scientific">Artemisia annua</name>
    <name type="common">Sweet wormwood</name>
    <dbReference type="NCBI Taxonomy" id="35608"/>
    <lineage>
        <taxon>Eukaryota</taxon>
        <taxon>Viridiplantae</taxon>
        <taxon>Streptophyta</taxon>
        <taxon>Embryophyta</taxon>
        <taxon>Tracheophyta</taxon>
        <taxon>Spermatophyta</taxon>
        <taxon>Magnoliopsida</taxon>
        <taxon>eudicotyledons</taxon>
        <taxon>Gunneridae</taxon>
        <taxon>Pentapetalae</taxon>
        <taxon>asterids</taxon>
        <taxon>campanulids</taxon>
        <taxon>Asterales</taxon>
        <taxon>Asteraceae</taxon>
        <taxon>Asteroideae</taxon>
        <taxon>Anthemideae</taxon>
        <taxon>Artemisiinae</taxon>
        <taxon>Artemisia</taxon>
    </lineage>
</organism>
<keyword evidence="3" id="KW-1185">Reference proteome</keyword>
<evidence type="ECO:0000313" key="2">
    <source>
        <dbReference type="EMBL" id="PWA85677.1"/>
    </source>
</evidence>
<accession>A0A2U1PJ21</accession>
<feature type="region of interest" description="Disordered" evidence="1">
    <location>
        <begin position="56"/>
        <end position="91"/>
    </location>
</feature>
<sequence>MTKYVPGTSKVQIKWYGLGSEFLYLAATDQGASAGRKNNIERFCTGDPDLTTLDAPANSAESTTAAADHQGAADSHMTCPTRHTTKKTRRAPTTIPRTVPTIENTTKAARAGGEMRWFKVMKRGLKSLHVVLKWVLKRIGLGAEIGGFEAGMDEFGA</sequence>
<dbReference type="EMBL" id="PKPP01001100">
    <property type="protein sequence ID" value="PWA85677.1"/>
    <property type="molecule type" value="Genomic_DNA"/>
</dbReference>
<evidence type="ECO:0000313" key="3">
    <source>
        <dbReference type="Proteomes" id="UP000245207"/>
    </source>
</evidence>
<name>A0A2U1PJ21_ARTAN</name>
<dbReference type="Proteomes" id="UP000245207">
    <property type="component" value="Unassembled WGS sequence"/>
</dbReference>
<dbReference type="AlphaFoldDB" id="A0A2U1PJ21"/>
<reference evidence="2 3" key="1">
    <citation type="journal article" date="2018" name="Mol. Plant">
        <title>The genome of Artemisia annua provides insight into the evolution of Asteraceae family and artemisinin biosynthesis.</title>
        <authorList>
            <person name="Shen Q."/>
            <person name="Zhang L."/>
            <person name="Liao Z."/>
            <person name="Wang S."/>
            <person name="Yan T."/>
            <person name="Shi P."/>
            <person name="Liu M."/>
            <person name="Fu X."/>
            <person name="Pan Q."/>
            <person name="Wang Y."/>
            <person name="Lv Z."/>
            <person name="Lu X."/>
            <person name="Zhang F."/>
            <person name="Jiang W."/>
            <person name="Ma Y."/>
            <person name="Chen M."/>
            <person name="Hao X."/>
            <person name="Li L."/>
            <person name="Tang Y."/>
            <person name="Lv G."/>
            <person name="Zhou Y."/>
            <person name="Sun X."/>
            <person name="Brodelius P.E."/>
            <person name="Rose J.K.C."/>
            <person name="Tang K."/>
        </authorList>
    </citation>
    <scope>NUCLEOTIDE SEQUENCE [LARGE SCALE GENOMIC DNA]</scope>
    <source>
        <strain evidence="3">cv. Huhao1</strain>
        <tissue evidence="2">Leaf</tissue>
    </source>
</reference>
<proteinExistence type="predicted"/>
<evidence type="ECO:0000256" key="1">
    <source>
        <dbReference type="SAM" id="MobiDB-lite"/>
    </source>
</evidence>
<gene>
    <name evidence="2" type="ORF">CTI12_AA145840</name>
</gene>
<protein>
    <submittedName>
        <fullName evidence="2">Uncharacterized protein</fullName>
    </submittedName>
</protein>